<organism evidence="2 3">
    <name type="scientific">Prorocentrum cordatum</name>
    <dbReference type="NCBI Taxonomy" id="2364126"/>
    <lineage>
        <taxon>Eukaryota</taxon>
        <taxon>Sar</taxon>
        <taxon>Alveolata</taxon>
        <taxon>Dinophyceae</taxon>
        <taxon>Prorocentrales</taxon>
        <taxon>Prorocentraceae</taxon>
        <taxon>Prorocentrum</taxon>
    </lineage>
</organism>
<evidence type="ECO:0008006" key="4">
    <source>
        <dbReference type="Google" id="ProtNLM"/>
    </source>
</evidence>
<dbReference type="Proteomes" id="UP001189429">
    <property type="component" value="Unassembled WGS sequence"/>
</dbReference>
<feature type="compositionally biased region" description="Low complexity" evidence="1">
    <location>
        <begin position="163"/>
        <end position="173"/>
    </location>
</feature>
<feature type="non-terminal residue" evidence="2">
    <location>
        <position position="1"/>
    </location>
</feature>
<gene>
    <name evidence="2" type="ORF">PCOR1329_LOCUS84125</name>
</gene>
<feature type="region of interest" description="Disordered" evidence="1">
    <location>
        <begin position="1"/>
        <end position="75"/>
    </location>
</feature>
<name>A0ABN9YAP3_9DINO</name>
<sequence>GGGASSDLCWGPARPGQVGDAHREGRPRRSSLRAHLGFELPPAEPREAAAEEAGGAEEGAPERHGGGSGPSKWRANALDVGDKLACSSAARSGGASVDSIVDLVEAERELWAEERLALEARLEELREQQKLRLAQEGGGAGADPEKESLRKRVQELRGAIKEGPAAASAPGSARGTCRRATMRTTTVGRCGTRTRTPCASS</sequence>
<evidence type="ECO:0000256" key="1">
    <source>
        <dbReference type="SAM" id="MobiDB-lite"/>
    </source>
</evidence>
<proteinExistence type="predicted"/>
<protein>
    <recommendedName>
        <fullName evidence="4">Centrosomal protein of 162 kDa</fullName>
    </recommendedName>
</protein>
<evidence type="ECO:0000313" key="3">
    <source>
        <dbReference type="Proteomes" id="UP001189429"/>
    </source>
</evidence>
<accession>A0ABN9YAP3</accession>
<feature type="region of interest" description="Disordered" evidence="1">
    <location>
        <begin position="159"/>
        <end position="180"/>
    </location>
</feature>
<comment type="caution">
    <text evidence="2">The sequence shown here is derived from an EMBL/GenBank/DDBJ whole genome shotgun (WGS) entry which is preliminary data.</text>
</comment>
<dbReference type="EMBL" id="CAUYUJ010022264">
    <property type="protein sequence ID" value="CAK0909806.1"/>
    <property type="molecule type" value="Genomic_DNA"/>
</dbReference>
<reference evidence="2" key="1">
    <citation type="submission" date="2023-10" db="EMBL/GenBank/DDBJ databases">
        <authorList>
            <person name="Chen Y."/>
            <person name="Shah S."/>
            <person name="Dougan E. K."/>
            <person name="Thang M."/>
            <person name="Chan C."/>
        </authorList>
    </citation>
    <scope>NUCLEOTIDE SEQUENCE [LARGE SCALE GENOMIC DNA]</scope>
</reference>
<keyword evidence="3" id="KW-1185">Reference proteome</keyword>
<evidence type="ECO:0000313" key="2">
    <source>
        <dbReference type="EMBL" id="CAK0909806.1"/>
    </source>
</evidence>